<feature type="active site" evidence="9">
    <location>
        <position position="140"/>
    </location>
</feature>
<dbReference type="PRINTS" id="PR00781">
    <property type="entry name" value="LIPOSIGPTASE"/>
</dbReference>
<evidence type="ECO:0000256" key="9">
    <source>
        <dbReference type="HAMAP-Rule" id="MF_00161"/>
    </source>
</evidence>
<evidence type="ECO:0000256" key="8">
    <source>
        <dbReference type="ARBA" id="ARBA00023136"/>
    </source>
</evidence>
<dbReference type="AlphaFoldDB" id="A0A3E1K6T7"/>
<dbReference type="GO" id="GO:0006508">
    <property type="term" value="P:proteolysis"/>
    <property type="evidence" value="ECO:0007669"/>
    <property type="project" value="UniProtKB-KW"/>
</dbReference>
<dbReference type="RefSeq" id="WP_116651275.1">
    <property type="nucleotide sequence ID" value="NZ_QUZK01000042.1"/>
</dbReference>
<dbReference type="Pfam" id="PF01252">
    <property type="entry name" value="Peptidase_A8"/>
    <property type="match status" value="1"/>
</dbReference>
<feature type="transmembrane region" description="Helical" evidence="9">
    <location>
        <begin position="71"/>
        <end position="89"/>
    </location>
</feature>
<evidence type="ECO:0000256" key="2">
    <source>
        <dbReference type="ARBA" id="ARBA00022475"/>
    </source>
</evidence>
<feature type="active site" evidence="9">
    <location>
        <position position="122"/>
    </location>
</feature>
<dbReference type="InterPro" id="IPR001872">
    <property type="entry name" value="Peptidase_A8"/>
</dbReference>
<dbReference type="Proteomes" id="UP000260351">
    <property type="component" value="Unassembled WGS sequence"/>
</dbReference>
<organism evidence="11 12">
    <name type="scientific">Wenzhouxiangella sediminis</name>
    <dbReference type="NCBI Taxonomy" id="1792836"/>
    <lineage>
        <taxon>Bacteria</taxon>
        <taxon>Pseudomonadati</taxon>
        <taxon>Pseudomonadota</taxon>
        <taxon>Gammaproteobacteria</taxon>
        <taxon>Chromatiales</taxon>
        <taxon>Wenzhouxiangellaceae</taxon>
        <taxon>Wenzhouxiangella</taxon>
    </lineage>
</organism>
<dbReference type="HAMAP" id="MF_00161">
    <property type="entry name" value="LspA"/>
    <property type="match status" value="1"/>
</dbReference>
<comment type="caution">
    <text evidence="11">The sequence shown here is derived from an EMBL/GenBank/DDBJ whole genome shotgun (WGS) entry which is preliminary data.</text>
</comment>
<reference evidence="11 12" key="1">
    <citation type="submission" date="2018-08" db="EMBL/GenBank/DDBJ databases">
        <title>Wenzhouxiangella salilacus sp. nov., a novel bacterium isolated from a saline lake in Xinjiang Province, China.</title>
        <authorList>
            <person name="Han S."/>
        </authorList>
    </citation>
    <scope>NUCLEOTIDE SEQUENCE [LARGE SCALE GENOMIC DNA]</scope>
    <source>
        <strain evidence="11 12">XDB06</strain>
    </source>
</reference>
<feature type="transmembrane region" description="Helical" evidence="9">
    <location>
        <begin position="136"/>
        <end position="156"/>
    </location>
</feature>
<comment type="pathway">
    <text evidence="9">Protein modification; lipoprotein biosynthesis (signal peptide cleavage).</text>
</comment>
<proteinExistence type="inferred from homology"/>
<dbReference type="NCBIfam" id="TIGR00077">
    <property type="entry name" value="lspA"/>
    <property type="match status" value="1"/>
</dbReference>
<evidence type="ECO:0000313" key="11">
    <source>
        <dbReference type="EMBL" id="RFF29691.1"/>
    </source>
</evidence>
<keyword evidence="7 9" id="KW-1133">Transmembrane helix</keyword>
<dbReference type="PANTHER" id="PTHR33695">
    <property type="entry name" value="LIPOPROTEIN SIGNAL PEPTIDASE"/>
    <property type="match status" value="1"/>
</dbReference>
<comment type="function">
    <text evidence="9">This protein specifically catalyzes the removal of signal peptides from prolipoproteins.</text>
</comment>
<dbReference type="OrthoDB" id="9810259at2"/>
<dbReference type="PANTHER" id="PTHR33695:SF1">
    <property type="entry name" value="LIPOPROTEIN SIGNAL PEPTIDASE"/>
    <property type="match status" value="1"/>
</dbReference>
<evidence type="ECO:0000313" key="12">
    <source>
        <dbReference type="Proteomes" id="UP000260351"/>
    </source>
</evidence>
<gene>
    <name evidence="9 11" type="primary">lspA</name>
    <name evidence="11" type="ORF">DZC52_11430</name>
</gene>
<keyword evidence="4 9" id="KW-0812">Transmembrane</keyword>
<keyword evidence="2 9" id="KW-1003">Cell membrane</keyword>
<dbReference type="GO" id="GO:0005886">
    <property type="term" value="C:plasma membrane"/>
    <property type="evidence" value="ECO:0007669"/>
    <property type="project" value="UniProtKB-SubCell"/>
</dbReference>
<evidence type="ECO:0000256" key="6">
    <source>
        <dbReference type="ARBA" id="ARBA00022801"/>
    </source>
</evidence>
<keyword evidence="6 9" id="KW-0378">Hydrolase</keyword>
<keyword evidence="12" id="KW-1185">Reference proteome</keyword>
<keyword evidence="8 9" id="KW-0472">Membrane</keyword>
<evidence type="ECO:0000256" key="7">
    <source>
        <dbReference type="ARBA" id="ARBA00022989"/>
    </source>
</evidence>
<dbReference type="UniPathway" id="UPA00665"/>
<evidence type="ECO:0000256" key="4">
    <source>
        <dbReference type="ARBA" id="ARBA00022692"/>
    </source>
</evidence>
<evidence type="ECO:0000256" key="5">
    <source>
        <dbReference type="ARBA" id="ARBA00022750"/>
    </source>
</evidence>
<name>A0A3E1K6T7_9GAMM</name>
<feature type="transmembrane region" description="Helical" evidence="9">
    <location>
        <begin position="43"/>
        <end position="65"/>
    </location>
</feature>
<protein>
    <recommendedName>
        <fullName evidence="9">Lipoprotein signal peptidase</fullName>
        <ecNumber evidence="9">3.4.23.36</ecNumber>
    </recommendedName>
    <alternativeName>
        <fullName evidence="9">Prolipoprotein signal peptidase</fullName>
    </alternativeName>
    <alternativeName>
        <fullName evidence="9">Signal peptidase II</fullName>
        <shortName evidence="9">SPase II</shortName>
    </alternativeName>
</protein>
<sequence length="173" mass="19182">MFSHDTKFSPFIAFLISAVVASFDQAVKWMVQQSMTYGESILVTPFFGWLHTWNTGAAFGLLANAGGWQRYFLSAVAIAVSIILTRLIYDTRSRGESIAYSLVLGGAASNVVDRIFRGHVIDYLDFFWRSWHWPAFNLADVAIVCGVLSIISLGLLRGTTHGASKPVERIDTE</sequence>
<comment type="catalytic activity">
    <reaction evidence="9">
        <text>Release of signal peptides from bacterial membrane prolipoproteins. Hydrolyzes -Xaa-Yaa-Zaa-|-(S,diacylglyceryl)Cys-, in which Xaa is hydrophobic (preferably Leu), and Yaa (Ala or Ser) and Zaa (Gly or Ala) have small, neutral side chains.</text>
        <dbReference type="EC" id="3.4.23.36"/>
    </reaction>
</comment>
<dbReference type="EC" id="3.4.23.36" evidence="9"/>
<comment type="similarity">
    <text evidence="1 9 10">Belongs to the peptidase A8 family.</text>
</comment>
<comment type="subcellular location">
    <subcellularLocation>
        <location evidence="9">Cell membrane</location>
        <topology evidence="9">Multi-pass membrane protein</topology>
    </subcellularLocation>
</comment>
<evidence type="ECO:0000256" key="3">
    <source>
        <dbReference type="ARBA" id="ARBA00022670"/>
    </source>
</evidence>
<dbReference type="GO" id="GO:0004190">
    <property type="term" value="F:aspartic-type endopeptidase activity"/>
    <property type="evidence" value="ECO:0007669"/>
    <property type="project" value="UniProtKB-UniRule"/>
</dbReference>
<dbReference type="EMBL" id="QUZK01000042">
    <property type="protein sequence ID" value="RFF29691.1"/>
    <property type="molecule type" value="Genomic_DNA"/>
</dbReference>
<feature type="transmembrane region" description="Helical" evidence="9">
    <location>
        <begin position="12"/>
        <end position="31"/>
    </location>
</feature>
<evidence type="ECO:0000256" key="1">
    <source>
        <dbReference type="ARBA" id="ARBA00006139"/>
    </source>
</evidence>
<keyword evidence="5 9" id="KW-0064">Aspartyl protease</keyword>
<keyword evidence="3 9" id="KW-0645">Protease</keyword>
<evidence type="ECO:0000256" key="10">
    <source>
        <dbReference type="RuleBase" id="RU004181"/>
    </source>
</evidence>
<accession>A0A3E1K6T7</accession>